<proteinExistence type="predicted"/>
<evidence type="ECO:0000256" key="1">
    <source>
        <dbReference type="ARBA" id="ARBA00022737"/>
    </source>
</evidence>
<evidence type="ECO:0000313" key="6">
    <source>
        <dbReference type="EMBL" id="KAF0701646.1"/>
    </source>
</evidence>
<name>A0A485KJ11_9STRA</name>
<reference evidence="6" key="2">
    <citation type="submission" date="2019-06" db="EMBL/GenBank/DDBJ databases">
        <title>Genomics analysis of Aphanomyces spp. identifies a new class of oomycete effector associated with host adaptation.</title>
        <authorList>
            <person name="Gaulin E."/>
        </authorList>
    </citation>
    <scope>NUCLEOTIDE SEQUENCE</scope>
    <source>
        <strain evidence="6">CBS 578.67</strain>
    </source>
</reference>
<evidence type="ECO:0000313" key="8">
    <source>
        <dbReference type="Proteomes" id="UP000332933"/>
    </source>
</evidence>
<keyword evidence="2" id="KW-1015">Disulfide bond</keyword>
<dbReference type="EMBL" id="CAADRA010005020">
    <property type="protein sequence ID" value="VFT84820.1"/>
    <property type="molecule type" value="Genomic_DNA"/>
</dbReference>
<dbReference type="Proteomes" id="UP000332933">
    <property type="component" value="Unassembled WGS sequence"/>
</dbReference>
<dbReference type="AlphaFoldDB" id="A0A485KJ11"/>
<dbReference type="Pfam" id="PF00066">
    <property type="entry name" value="Notch"/>
    <property type="match status" value="1"/>
</dbReference>
<evidence type="ECO:0000313" key="7">
    <source>
        <dbReference type="EMBL" id="VFT84820.1"/>
    </source>
</evidence>
<evidence type="ECO:0000256" key="3">
    <source>
        <dbReference type="ARBA" id="ARBA00023180"/>
    </source>
</evidence>
<dbReference type="InterPro" id="IPR032675">
    <property type="entry name" value="LRR_dom_sf"/>
</dbReference>
<feature type="transmembrane region" description="Helical" evidence="4">
    <location>
        <begin position="293"/>
        <end position="316"/>
    </location>
</feature>
<keyword evidence="8" id="KW-1185">Reference proteome</keyword>
<dbReference type="Gene3D" id="3.30.300.320">
    <property type="match status" value="1"/>
</dbReference>
<keyword evidence="1" id="KW-0677">Repeat</keyword>
<protein>
    <submittedName>
        <fullName evidence="7">Aste57867_7927 protein</fullName>
    </submittedName>
</protein>
<reference evidence="7 8" key="1">
    <citation type="submission" date="2019-03" db="EMBL/GenBank/DDBJ databases">
        <authorList>
            <person name="Gaulin E."/>
            <person name="Dumas B."/>
        </authorList>
    </citation>
    <scope>NUCLEOTIDE SEQUENCE [LARGE SCALE GENOMIC DNA]</scope>
    <source>
        <strain evidence="7">CBS 568.67</strain>
    </source>
</reference>
<keyword evidence="4" id="KW-0812">Transmembrane</keyword>
<dbReference type="OrthoDB" id="73185at2759"/>
<evidence type="ECO:0000256" key="4">
    <source>
        <dbReference type="SAM" id="Phobius"/>
    </source>
</evidence>
<organism evidence="7 8">
    <name type="scientific">Aphanomyces stellatus</name>
    <dbReference type="NCBI Taxonomy" id="120398"/>
    <lineage>
        <taxon>Eukaryota</taxon>
        <taxon>Sar</taxon>
        <taxon>Stramenopiles</taxon>
        <taxon>Oomycota</taxon>
        <taxon>Saprolegniomycetes</taxon>
        <taxon>Saprolegniales</taxon>
        <taxon>Verrucalvaceae</taxon>
        <taxon>Aphanomyces</taxon>
    </lineage>
</organism>
<feature type="transmembrane region" description="Helical" evidence="4">
    <location>
        <begin position="75"/>
        <end position="97"/>
    </location>
</feature>
<keyword evidence="4" id="KW-1133">Transmembrane helix</keyword>
<evidence type="ECO:0000259" key="5">
    <source>
        <dbReference type="Pfam" id="PF00066"/>
    </source>
</evidence>
<dbReference type="EMBL" id="VJMH01004999">
    <property type="protein sequence ID" value="KAF0701646.1"/>
    <property type="molecule type" value="Genomic_DNA"/>
</dbReference>
<dbReference type="InterPro" id="IPR000800">
    <property type="entry name" value="Notch_dom"/>
</dbReference>
<feature type="transmembrane region" description="Helical" evidence="4">
    <location>
        <begin position="31"/>
        <end position="54"/>
    </location>
</feature>
<dbReference type="Gene3D" id="3.80.10.10">
    <property type="entry name" value="Ribonuclease Inhibitor"/>
    <property type="match status" value="1"/>
</dbReference>
<evidence type="ECO:0000256" key="2">
    <source>
        <dbReference type="ARBA" id="ARBA00023157"/>
    </source>
</evidence>
<keyword evidence="4" id="KW-0472">Membrane</keyword>
<feature type="transmembrane region" description="Helical" evidence="4">
    <location>
        <begin position="187"/>
        <end position="214"/>
    </location>
</feature>
<sequence length="603" mass="67306">MMQVVPANPARSPKLNLLGTPPPSFRWLRRFITGFALLKHLVCAFYLVAQVLIFRKFDRAQTQSAHAYALPQVTLVYMCLAAVHGASILHVLCRAAGLRRASTQCLDPKNRRVFAWLLKWATHKRALAAYNVIELGCQTFEAFELATKLVDHTVVVIYVLLVAVHALLAPWVLCIHHPTPRLILLNWFSSLLSFHLSCIVHIVGLIVPLLHYILVDFTVNRDPLWLTKNVLYARYNFVTSPLDFAAKTILQLGSLVSIWRLMASVDLATALLSHGHRLSRMNLLSNTFLPRSLRLYWLMSTLCGFVLMVSLVHALYGRQSCPATCVAYANPLWTTHCQCMFVHVNCHALGHEDVEASLQVSQFGSGVIALLVSRCNLTNGIDNTTLNQFESLYYIGIKFTNMITWTGQLPPTTYFVTVEYAALKHIPDILQTNVGPYLTAVWLNHLPMTNLSIPDSWGDKVLRLSLANLSLPILPENITVLELNYLFIQQNQLKQLPPQIDQRLTYLDASGNSLEHAPWSLLKPKSTLLLCGNPLTTNDLPASIDPALRQAYLVESSVACTPLCAPGCFPYLVGDHACQLACFNAACNYDSGDCDIFGFDKLS</sequence>
<feature type="domain" description="LNR" evidence="5">
    <location>
        <begin position="564"/>
        <end position="595"/>
    </location>
</feature>
<feature type="transmembrane region" description="Helical" evidence="4">
    <location>
        <begin position="155"/>
        <end position="175"/>
    </location>
</feature>
<dbReference type="SUPFAM" id="SSF52058">
    <property type="entry name" value="L domain-like"/>
    <property type="match status" value="1"/>
</dbReference>
<keyword evidence="3" id="KW-0325">Glycoprotein</keyword>
<accession>A0A485KJ11</accession>
<gene>
    <name evidence="7" type="primary">Aste57867_7927</name>
    <name evidence="6" type="ORF">As57867_007897</name>
    <name evidence="7" type="ORF">ASTE57867_7927</name>
</gene>